<dbReference type="InterPro" id="IPR012337">
    <property type="entry name" value="RNaseH-like_sf"/>
</dbReference>
<comment type="caution">
    <text evidence="6">The sequence shown here is derived from an EMBL/GenBank/DDBJ whole genome shotgun (WGS) entry which is preliminary data.</text>
</comment>
<dbReference type="Pfam" id="PF13006">
    <property type="entry name" value="Nterm_IS4"/>
    <property type="match status" value="1"/>
</dbReference>
<dbReference type="InterPro" id="IPR024473">
    <property type="entry name" value="Transposases_IS4_N"/>
</dbReference>
<sequence length="527" mass="58783">MAPGHLGELTRYLPVELVDAVLAETRTVERRLRCLPSRVGVYFVLALTLFPSLGYSRVWDKLTAGLRSYVRLCPSEKALRDLRRRLGPAPFKALFEIVAGPLAQPTTAGVCYRRWRTVAFDGCSAVKVPDCERNRAWLGRIQARLGWAGYPMLRLMTLCETGTRGVLGAAFGPISQYETGYARQLLPLLDATMLVLADRGFDADDFLADTAATGAQLLIRVTARRRPAILAALPDGSYLTRLGRLKLRVIDAEITMTASSGERVVEHYRIATTLLDCRRDPAETLVRLYHERWEVESAFYALRHTLLRGTVLRSHDPIGLEQELWAQLTVYQLLRTAMVDAVESRPGSDPDRASFTIALEAARDQLTLAAPAQDAARDALIGVVGTAILAGLLPPRRRRTSARAVKAGRTRYPVKPDERRPRRSRPITSLVLIVRPAPTSPPSTRSDDPVDRRKAVRGTRPMGAGHRNRVFHLMSRQPDRVWRPIEVAAHLDVPNIATQMNQWATEGVLRKVGYGKYTLADEWKTAH</sequence>
<evidence type="ECO:0000313" key="6">
    <source>
        <dbReference type="EMBL" id="PXY26503.1"/>
    </source>
</evidence>
<dbReference type="AlphaFoldDB" id="A0A318LHR2"/>
<reference evidence="6 8" key="1">
    <citation type="submission" date="2016-07" db="EMBL/GenBank/DDBJ databases">
        <title>Draft genome sequence of Prauserella sp. YIM 121212, isolated from alkaline soil.</title>
        <authorList>
            <person name="Ruckert C."/>
            <person name="Albersmeier A."/>
            <person name="Jiang C.-L."/>
            <person name="Jiang Y."/>
            <person name="Kalinowski J."/>
            <person name="Schneider O."/>
            <person name="Winkler A."/>
            <person name="Zotchev S.B."/>
        </authorList>
    </citation>
    <scope>NUCLEOTIDE SEQUENCE [LARGE SCALE GENOMIC DNA]</scope>
    <source>
        <strain evidence="6 8">YIM 121212</strain>
    </source>
</reference>
<evidence type="ECO:0000313" key="7">
    <source>
        <dbReference type="EMBL" id="PXY35321.1"/>
    </source>
</evidence>
<name>A0A318LHR2_9PSEU</name>
<organism evidence="6 8">
    <name type="scientific">Prauserella flavalba</name>
    <dbReference type="NCBI Taxonomy" id="1477506"/>
    <lineage>
        <taxon>Bacteria</taxon>
        <taxon>Bacillati</taxon>
        <taxon>Actinomycetota</taxon>
        <taxon>Actinomycetes</taxon>
        <taxon>Pseudonocardiales</taxon>
        <taxon>Pseudonocardiaceae</taxon>
        <taxon>Prauserella</taxon>
    </lineage>
</organism>
<dbReference type="OrthoDB" id="477305at2"/>
<evidence type="ECO:0000259" key="3">
    <source>
        <dbReference type="Pfam" id="PF13006"/>
    </source>
</evidence>
<feature type="region of interest" description="Disordered" evidence="1">
    <location>
        <begin position="435"/>
        <end position="454"/>
    </location>
</feature>
<dbReference type="PANTHER" id="PTHR37529">
    <property type="entry name" value="TRANSPOSASE INSG FOR INSERTION SEQUENCE ELEMENT IS4-RELATED"/>
    <property type="match status" value="1"/>
</dbReference>
<feature type="domain" description="Transposase IS4-like" evidence="2">
    <location>
        <begin position="149"/>
        <end position="332"/>
    </location>
</feature>
<dbReference type="EMBL" id="MASU01000010">
    <property type="protein sequence ID" value="PXY26503.1"/>
    <property type="molecule type" value="Genomic_DNA"/>
</dbReference>
<dbReference type="EMBL" id="MASU01000014">
    <property type="protein sequence ID" value="PXY21873.1"/>
    <property type="molecule type" value="Genomic_DNA"/>
</dbReference>
<evidence type="ECO:0000259" key="2">
    <source>
        <dbReference type="Pfam" id="PF01609"/>
    </source>
</evidence>
<protein>
    <recommendedName>
        <fullName evidence="9">IS4 family transposase</fullName>
    </recommendedName>
</protein>
<gene>
    <name evidence="7" type="ORF">BA062_07140</name>
    <name evidence="6" type="ORF">BA062_24065</name>
    <name evidence="5" type="ORF">BA062_30440</name>
    <name evidence="4" type="ORF">BA062_34850</name>
</gene>
<evidence type="ECO:0000256" key="1">
    <source>
        <dbReference type="SAM" id="MobiDB-lite"/>
    </source>
</evidence>
<feature type="domain" description="Transposase IS4 N-terminal" evidence="3">
    <location>
        <begin position="4"/>
        <end position="96"/>
    </location>
</feature>
<dbReference type="GO" id="GO:0003677">
    <property type="term" value="F:DNA binding"/>
    <property type="evidence" value="ECO:0007669"/>
    <property type="project" value="InterPro"/>
</dbReference>
<evidence type="ECO:0000313" key="5">
    <source>
        <dbReference type="EMBL" id="PXY21873.1"/>
    </source>
</evidence>
<dbReference type="GO" id="GO:0006313">
    <property type="term" value="P:DNA transposition"/>
    <property type="evidence" value="ECO:0007669"/>
    <property type="project" value="InterPro"/>
</dbReference>
<feature type="compositionally biased region" description="Basic residues" evidence="1">
    <location>
        <begin position="399"/>
        <end position="409"/>
    </location>
</feature>
<dbReference type="Pfam" id="PF01609">
    <property type="entry name" value="DDE_Tnp_1"/>
    <property type="match status" value="1"/>
</dbReference>
<dbReference type="EMBL" id="MASU01000005">
    <property type="protein sequence ID" value="PXY35321.1"/>
    <property type="molecule type" value="Genomic_DNA"/>
</dbReference>
<dbReference type="InterPro" id="IPR047952">
    <property type="entry name" value="Transpos_IS4"/>
</dbReference>
<dbReference type="InterPro" id="IPR002559">
    <property type="entry name" value="Transposase_11"/>
</dbReference>
<proteinExistence type="predicted"/>
<dbReference type="Proteomes" id="UP000247892">
    <property type="component" value="Unassembled WGS sequence"/>
</dbReference>
<dbReference type="NCBIfam" id="NF033592">
    <property type="entry name" value="transpos_IS4_1"/>
    <property type="match status" value="1"/>
</dbReference>
<dbReference type="EMBL" id="MASU01000020">
    <property type="protein sequence ID" value="PXY18513.1"/>
    <property type="molecule type" value="Genomic_DNA"/>
</dbReference>
<dbReference type="SUPFAM" id="SSF53098">
    <property type="entry name" value="Ribonuclease H-like"/>
    <property type="match status" value="1"/>
</dbReference>
<accession>A0A318LHR2</accession>
<dbReference type="GO" id="GO:0004803">
    <property type="term" value="F:transposase activity"/>
    <property type="evidence" value="ECO:0007669"/>
    <property type="project" value="InterPro"/>
</dbReference>
<feature type="region of interest" description="Disordered" evidence="1">
    <location>
        <begin position="399"/>
        <end position="428"/>
    </location>
</feature>
<evidence type="ECO:0000313" key="8">
    <source>
        <dbReference type="Proteomes" id="UP000247892"/>
    </source>
</evidence>
<evidence type="ECO:0000313" key="4">
    <source>
        <dbReference type="EMBL" id="PXY18513.1"/>
    </source>
</evidence>
<evidence type="ECO:0008006" key="9">
    <source>
        <dbReference type="Google" id="ProtNLM"/>
    </source>
</evidence>
<dbReference type="PANTHER" id="PTHR37529:SF1">
    <property type="entry name" value="TRANSPOSASE INSG FOR INSERTION SEQUENCE ELEMENT IS4-RELATED"/>
    <property type="match status" value="1"/>
</dbReference>
<keyword evidence="8" id="KW-1185">Reference proteome</keyword>